<proteinExistence type="predicted"/>
<dbReference type="RefSeq" id="WP_020793758.1">
    <property type="nucleotide sequence ID" value="NZ_JAADZU010000083.1"/>
</dbReference>
<reference evidence="2 3" key="1">
    <citation type="submission" date="2020-01" db="EMBL/GenBank/DDBJ databases">
        <title>Investigation of new actinobacteria for the biodesulphurisation of diesel fuel.</title>
        <authorList>
            <person name="Athi Narayanan S.M."/>
        </authorList>
    </citation>
    <scope>NUCLEOTIDE SEQUENCE [LARGE SCALE GENOMIC DNA]</scope>
    <source>
        <strain evidence="2 3">213E</strain>
    </source>
</reference>
<name>A0A7K3LUD6_9ACTN</name>
<protein>
    <submittedName>
        <fullName evidence="2">GAP family protein</fullName>
    </submittedName>
</protein>
<gene>
    <name evidence="2" type="ORF">GYA93_19755</name>
</gene>
<feature type="transmembrane region" description="Helical" evidence="1">
    <location>
        <begin position="113"/>
        <end position="139"/>
    </location>
</feature>
<dbReference type="EMBL" id="JAADZU010000083">
    <property type="protein sequence ID" value="NDK91789.1"/>
    <property type="molecule type" value="Genomic_DNA"/>
</dbReference>
<dbReference type="AlphaFoldDB" id="A0A7K3LUD6"/>
<organism evidence="2 3">
    <name type="scientific">Gordonia desulfuricans</name>
    <dbReference type="NCBI Taxonomy" id="89051"/>
    <lineage>
        <taxon>Bacteria</taxon>
        <taxon>Bacillati</taxon>
        <taxon>Actinomycetota</taxon>
        <taxon>Actinomycetes</taxon>
        <taxon>Mycobacteriales</taxon>
        <taxon>Gordoniaceae</taxon>
        <taxon>Gordonia</taxon>
    </lineage>
</organism>
<keyword evidence="3" id="KW-1185">Reference proteome</keyword>
<feature type="transmembrane region" description="Helical" evidence="1">
    <location>
        <begin position="197"/>
        <end position="216"/>
    </location>
</feature>
<comment type="caution">
    <text evidence="2">The sequence shown here is derived from an EMBL/GenBank/DDBJ whole genome shotgun (WGS) entry which is preliminary data.</text>
</comment>
<dbReference type="InterPro" id="IPR021315">
    <property type="entry name" value="Gap/Sap"/>
</dbReference>
<keyword evidence="1" id="KW-0812">Transmembrane</keyword>
<sequence length="218" mass="22056">MNTVIGEILPLAVGVAVSPVPLIAAILMMLGTRARSTSIGFGVGWVAGILVATVIFVIVGGAISTDDGASSTTGWIKLALGIVLLADGLRQWRTRDADAGTPAWMRAIDEMKAPAAAGIGFALAAINPKNLMMCIGAGIAIGAADLGTGQLIGTIAIFVALAASTVLVPVIAYLAAADRLRDPLDHLKAWLEANNKTVMAVLILVIGAVLVGKGIGGI</sequence>
<accession>A0A7K3LUD6</accession>
<feature type="transmembrane region" description="Helical" evidence="1">
    <location>
        <begin position="42"/>
        <end position="63"/>
    </location>
</feature>
<evidence type="ECO:0000313" key="2">
    <source>
        <dbReference type="EMBL" id="NDK91789.1"/>
    </source>
</evidence>
<evidence type="ECO:0000313" key="3">
    <source>
        <dbReference type="Proteomes" id="UP000466307"/>
    </source>
</evidence>
<keyword evidence="1" id="KW-1133">Transmembrane helix</keyword>
<dbReference type="Pfam" id="PF11139">
    <property type="entry name" value="SfLAP"/>
    <property type="match status" value="1"/>
</dbReference>
<keyword evidence="1" id="KW-0472">Membrane</keyword>
<feature type="transmembrane region" description="Helical" evidence="1">
    <location>
        <begin position="151"/>
        <end position="176"/>
    </location>
</feature>
<evidence type="ECO:0000256" key="1">
    <source>
        <dbReference type="SAM" id="Phobius"/>
    </source>
</evidence>
<feature type="transmembrane region" description="Helical" evidence="1">
    <location>
        <begin position="12"/>
        <end position="30"/>
    </location>
</feature>
<dbReference type="Proteomes" id="UP000466307">
    <property type="component" value="Unassembled WGS sequence"/>
</dbReference>